<dbReference type="AlphaFoldDB" id="R7B3M5"/>
<dbReference type="Proteomes" id="UP000018141">
    <property type="component" value="Unassembled WGS sequence"/>
</dbReference>
<name>R7B3M5_9FIRM</name>
<reference evidence="1" key="1">
    <citation type="submission" date="2012-11" db="EMBL/GenBank/DDBJ databases">
        <title>Dependencies among metagenomic species, viruses, plasmids and units of genetic variation.</title>
        <authorList>
            <person name="Nielsen H.B."/>
            <person name="Almeida M."/>
            <person name="Juncker A.S."/>
            <person name="Rasmussen S."/>
            <person name="Li J."/>
            <person name="Sunagawa S."/>
            <person name="Plichta D."/>
            <person name="Gautier L."/>
            <person name="Le Chatelier E."/>
            <person name="Peletier E."/>
            <person name="Bonde I."/>
            <person name="Nielsen T."/>
            <person name="Manichanh C."/>
            <person name="Arumugam M."/>
            <person name="Batto J."/>
            <person name="Santos M.B.Q.D."/>
            <person name="Blom N."/>
            <person name="Borruel N."/>
            <person name="Burgdorf K.S."/>
            <person name="Boumezbeur F."/>
            <person name="Casellas F."/>
            <person name="Dore J."/>
            <person name="Guarner F."/>
            <person name="Hansen T."/>
            <person name="Hildebrand F."/>
            <person name="Kaas R.S."/>
            <person name="Kennedy S."/>
            <person name="Kristiansen K."/>
            <person name="Kultima J.R."/>
            <person name="Leonard P."/>
            <person name="Levenez F."/>
            <person name="Lund O."/>
            <person name="Moumen B."/>
            <person name="Le Paslier D."/>
            <person name="Pons N."/>
            <person name="Pedersen O."/>
            <person name="Prifti E."/>
            <person name="Qin J."/>
            <person name="Raes J."/>
            <person name="Tap J."/>
            <person name="Tims S."/>
            <person name="Ussery D.W."/>
            <person name="Yamada T."/>
            <person name="MetaHit consortium"/>
            <person name="Renault P."/>
            <person name="Sicheritz-Ponten T."/>
            <person name="Bork P."/>
            <person name="Wang J."/>
            <person name="Brunak S."/>
            <person name="Ehrlich S.D."/>
        </authorList>
    </citation>
    <scope>NUCLEOTIDE SEQUENCE [LARGE SCALE GENOMIC DNA]</scope>
</reference>
<organism evidence="1 2">
    <name type="scientific">Bacteroides pectinophilus CAG:437</name>
    <dbReference type="NCBI Taxonomy" id="1263051"/>
    <lineage>
        <taxon>Bacteria</taxon>
        <taxon>Bacillati</taxon>
        <taxon>Bacillota</taxon>
        <taxon>Clostridia</taxon>
        <taxon>Eubacteriales</taxon>
    </lineage>
</organism>
<accession>R7B3M5</accession>
<dbReference type="EMBL" id="CBHH010000059">
    <property type="protein sequence ID" value="CDD58717.1"/>
    <property type="molecule type" value="Genomic_DNA"/>
</dbReference>
<evidence type="ECO:0000313" key="2">
    <source>
        <dbReference type="Proteomes" id="UP000018141"/>
    </source>
</evidence>
<proteinExistence type="predicted"/>
<protein>
    <submittedName>
        <fullName evidence="1">Uncharacterized protein</fullName>
    </submittedName>
</protein>
<gene>
    <name evidence="1" type="ORF">BN656_02194</name>
</gene>
<comment type="caution">
    <text evidence="1">The sequence shown here is derived from an EMBL/GenBank/DDBJ whole genome shotgun (WGS) entry which is preliminary data.</text>
</comment>
<sequence length="105" mass="12509">MNNLNNIQKAMENKGELARVPFLTYEERQAVKLEQNLLYYVKQLALYCNGSKCDKCRLKYIIECDGRMKEINGRQFKDCGRITAPPDWMYYINKNGVQTYERKER</sequence>
<evidence type="ECO:0000313" key="1">
    <source>
        <dbReference type="EMBL" id="CDD58717.1"/>
    </source>
</evidence>